<protein>
    <submittedName>
        <fullName evidence="7">Cytochrome c</fullName>
    </submittedName>
</protein>
<proteinExistence type="predicted"/>
<sequence>MTRGNSRAAALVLACSAAAGFAAAQGQAGDILPYDKPDAVEAGRAVYQGHCASCHGSDLQGEPDWQIRDSEGYLPAPPLDGTGHTWHHPDTQLLEVVRAGVAAVAGNGYQSRMAGFSGVLSEQEMREALAYIKSRWPAQIIARHNRINGQGGHARD</sequence>
<dbReference type="InterPro" id="IPR051459">
    <property type="entry name" value="Cytochrome_c-type_DH"/>
</dbReference>
<dbReference type="InterPro" id="IPR036909">
    <property type="entry name" value="Cyt_c-like_dom_sf"/>
</dbReference>
<evidence type="ECO:0000256" key="5">
    <source>
        <dbReference type="SAM" id="SignalP"/>
    </source>
</evidence>
<name>A0ABS7NKF7_9RHOB</name>
<dbReference type="PANTHER" id="PTHR35008">
    <property type="entry name" value="BLL4482 PROTEIN-RELATED"/>
    <property type="match status" value="1"/>
</dbReference>
<reference evidence="7 8" key="1">
    <citation type="submission" date="2021-06" db="EMBL/GenBank/DDBJ databases">
        <title>50 bacteria genomes isolated from Dapeng, Shenzhen, China.</title>
        <authorList>
            <person name="Zheng W."/>
            <person name="Yu S."/>
            <person name="Huang Y."/>
        </authorList>
    </citation>
    <scope>NUCLEOTIDE SEQUENCE [LARGE SCALE GENOMIC DNA]</scope>
    <source>
        <strain evidence="7 8">DP1N14-2</strain>
    </source>
</reference>
<dbReference type="SUPFAM" id="SSF46626">
    <property type="entry name" value="Cytochrome c"/>
    <property type="match status" value="1"/>
</dbReference>
<feature type="domain" description="Cytochrome c" evidence="6">
    <location>
        <begin position="38"/>
        <end position="136"/>
    </location>
</feature>
<evidence type="ECO:0000256" key="4">
    <source>
        <dbReference type="PROSITE-ProRule" id="PRU00433"/>
    </source>
</evidence>
<gene>
    <name evidence="7" type="ORF">KUV26_14315</name>
</gene>
<dbReference type="RefSeq" id="WP_222508841.1">
    <property type="nucleotide sequence ID" value="NZ_JAHVJA010000006.1"/>
</dbReference>
<dbReference type="Gene3D" id="1.10.760.10">
    <property type="entry name" value="Cytochrome c-like domain"/>
    <property type="match status" value="1"/>
</dbReference>
<evidence type="ECO:0000259" key="6">
    <source>
        <dbReference type="PROSITE" id="PS51007"/>
    </source>
</evidence>
<dbReference type="Pfam" id="PF13442">
    <property type="entry name" value="Cytochrome_CBB3"/>
    <property type="match status" value="1"/>
</dbReference>
<keyword evidence="2 4" id="KW-0479">Metal-binding</keyword>
<accession>A0ABS7NKF7</accession>
<dbReference type="PROSITE" id="PS51007">
    <property type="entry name" value="CYTC"/>
    <property type="match status" value="1"/>
</dbReference>
<dbReference type="InterPro" id="IPR009056">
    <property type="entry name" value="Cyt_c-like_dom"/>
</dbReference>
<evidence type="ECO:0000313" key="8">
    <source>
        <dbReference type="Proteomes" id="UP000766629"/>
    </source>
</evidence>
<feature type="signal peptide" evidence="5">
    <location>
        <begin position="1"/>
        <end position="24"/>
    </location>
</feature>
<comment type="caution">
    <text evidence="7">The sequence shown here is derived from an EMBL/GenBank/DDBJ whole genome shotgun (WGS) entry which is preliminary data.</text>
</comment>
<keyword evidence="8" id="KW-1185">Reference proteome</keyword>
<dbReference type="EMBL" id="JAHVJA010000006">
    <property type="protein sequence ID" value="MBY6140616.1"/>
    <property type="molecule type" value="Genomic_DNA"/>
</dbReference>
<keyword evidence="3 4" id="KW-0408">Iron</keyword>
<dbReference type="PANTHER" id="PTHR35008:SF4">
    <property type="entry name" value="BLL4482 PROTEIN"/>
    <property type="match status" value="1"/>
</dbReference>
<evidence type="ECO:0000256" key="2">
    <source>
        <dbReference type="ARBA" id="ARBA00022723"/>
    </source>
</evidence>
<evidence type="ECO:0000256" key="1">
    <source>
        <dbReference type="ARBA" id="ARBA00022617"/>
    </source>
</evidence>
<dbReference type="Proteomes" id="UP000766629">
    <property type="component" value="Unassembled WGS sequence"/>
</dbReference>
<keyword evidence="1 4" id="KW-0349">Heme</keyword>
<keyword evidence="5" id="KW-0732">Signal</keyword>
<feature type="chain" id="PRO_5046190030" evidence="5">
    <location>
        <begin position="25"/>
        <end position="156"/>
    </location>
</feature>
<evidence type="ECO:0000256" key="3">
    <source>
        <dbReference type="ARBA" id="ARBA00023004"/>
    </source>
</evidence>
<evidence type="ECO:0000313" key="7">
    <source>
        <dbReference type="EMBL" id="MBY6140616.1"/>
    </source>
</evidence>
<organism evidence="7 8">
    <name type="scientific">Leisingera daeponensis</name>
    <dbReference type="NCBI Taxonomy" id="405746"/>
    <lineage>
        <taxon>Bacteria</taxon>
        <taxon>Pseudomonadati</taxon>
        <taxon>Pseudomonadota</taxon>
        <taxon>Alphaproteobacteria</taxon>
        <taxon>Rhodobacterales</taxon>
        <taxon>Roseobacteraceae</taxon>
        <taxon>Leisingera</taxon>
    </lineage>
</organism>